<dbReference type="InterPro" id="IPR050469">
    <property type="entry name" value="Diguanylate_Cyclase"/>
</dbReference>
<dbReference type="PANTHER" id="PTHR45138:SF9">
    <property type="entry name" value="DIGUANYLATE CYCLASE DGCM-RELATED"/>
    <property type="match status" value="1"/>
</dbReference>
<keyword evidence="2" id="KW-0808">Transferase</keyword>
<dbReference type="InterPro" id="IPR000160">
    <property type="entry name" value="GGDEF_dom"/>
</dbReference>
<dbReference type="SUPFAM" id="SSF55073">
    <property type="entry name" value="Nucleotide cyclase"/>
    <property type="match status" value="1"/>
</dbReference>
<evidence type="ECO:0000259" key="1">
    <source>
        <dbReference type="PROSITE" id="PS50887"/>
    </source>
</evidence>
<dbReference type="InterPro" id="IPR019734">
    <property type="entry name" value="TPR_rpt"/>
</dbReference>
<dbReference type="PROSITE" id="PS50887">
    <property type="entry name" value="GGDEF"/>
    <property type="match status" value="1"/>
</dbReference>
<dbReference type="PANTHER" id="PTHR45138">
    <property type="entry name" value="REGULATORY COMPONENTS OF SENSORY TRANSDUCTION SYSTEM"/>
    <property type="match status" value="1"/>
</dbReference>
<keyword evidence="2" id="KW-0548">Nucleotidyltransferase</keyword>
<dbReference type="EMBL" id="JBHSEC010000022">
    <property type="protein sequence ID" value="MFC4411706.1"/>
    <property type="molecule type" value="Genomic_DNA"/>
</dbReference>
<dbReference type="Gene3D" id="3.30.70.270">
    <property type="match status" value="1"/>
</dbReference>
<dbReference type="SUPFAM" id="SSF48452">
    <property type="entry name" value="TPR-like"/>
    <property type="match status" value="2"/>
</dbReference>
<sequence>MMTTRELKMLQREVTLLRADGKYKETINKGMDLLEIGKELKDPKSQLVALLNIAACYYSIGAIGEAFESIDNYQKICYKFGDSEDYLQLYNVLFLLYEYHKDYERAIETLEKSKDLALKLKKYNIASNAYSNLSHVFMEKGNFAGALKMANAGLEMAKFHEPESPLLEFRVKLNIAKALIGTKALDKSIEMIEQMVKEPVLEANPREMAQCYMLYGEWYAANGKTADSLHFFEKAKDIVEGYSDHYLLKSILEEMIRLSEVKRDYERGFYFQKEYISLLKDINEQELSKKALKLDLKYRLYETEKRANTDSLTGIFNREYIENKVDDWLKSGSSVVCIVFDIDDFKKINDNYGHLFGDEVIRNTAKACNSLIEKEELFGRYGGDEFVILMKESTLEKGREKAKYIQQTLEHLLEEKAGTALTLRTSFGVSSSRQGSAKTFKELFHLADQALYKAKMNGKNQIMYESQ</sequence>
<dbReference type="Gene3D" id="1.25.40.10">
    <property type="entry name" value="Tetratricopeptide repeat domain"/>
    <property type="match status" value="2"/>
</dbReference>
<dbReference type="InterPro" id="IPR011990">
    <property type="entry name" value="TPR-like_helical_dom_sf"/>
</dbReference>
<protein>
    <submittedName>
        <fullName evidence="2">Diguanylate cyclase</fullName>
        <ecNumber evidence="2">2.7.7.65</ecNumber>
    </submittedName>
</protein>
<keyword evidence="3" id="KW-1185">Reference proteome</keyword>
<feature type="domain" description="GGDEF" evidence="1">
    <location>
        <begin position="333"/>
        <end position="467"/>
    </location>
</feature>
<evidence type="ECO:0000313" key="3">
    <source>
        <dbReference type="Proteomes" id="UP001595817"/>
    </source>
</evidence>
<gene>
    <name evidence="2" type="ORF">ACFOZY_15040</name>
</gene>
<dbReference type="GO" id="GO:0052621">
    <property type="term" value="F:diguanylate cyclase activity"/>
    <property type="evidence" value="ECO:0007669"/>
    <property type="project" value="UniProtKB-EC"/>
</dbReference>
<dbReference type="RefSeq" id="WP_378156959.1">
    <property type="nucleotide sequence ID" value="NZ_JBHSEC010000022.1"/>
</dbReference>
<dbReference type="Pfam" id="PF00990">
    <property type="entry name" value="GGDEF"/>
    <property type="match status" value="1"/>
</dbReference>
<name>A0ABV8X733_9LACT</name>
<dbReference type="InterPro" id="IPR029787">
    <property type="entry name" value="Nucleotide_cyclase"/>
</dbReference>
<dbReference type="EC" id="2.7.7.65" evidence="2"/>
<accession>A0ABV8X733</accession>
<comment type="caution">
    <text evidence="2">The sequence shown here is derived from an EMBL/GenBank/DDBJ whole genome shotgun (WGS) entry which is preliminary data.</text>
</comment>
<dbReference type="NCBIfam" id="TIGR00254">
    <property type="entry name" value="GGDEF"/>
    <property type="match status" value="1"/>
</dbReference>
<dbReference type="SMART" id="SM00028">
    <property type="entry name" value="TPR"/>
    <property type="match status" value="4"/>
</dbReference>
<evidence type="ECO:0000313" key="2">
    <source>
        <dbReference type="EMBL" id="MFC4411706.1"/>
    </source>
</evidence>
<organism evidence="2 3">
    <name type="scientific">Chungangia koreensis</name>
    <dbReference type="NCBI Taxonomy" id="752657"/>
    <lineage>
        <taxon>Bacteria</taxon>
        <taxon>Bacillati</taxon>
        <taxon>Bacillota</taxon>
        <taxon>Bacilli</taxon>
        <taxon>Lactobacillales</taxon>
        <taxon>Chungangia</taxon>
    </lineage>
</organism>
<proteinExistence type="predicted"/>
<dbReference type="InterPro" id="IPR043128">
    <property type="entry name" value="Rev_trsase/Diguanyl_cyclase"/>
</dbReference>
<dbReference type="CDD" id="cd01949">
    <property type="entry name" value="GGDEF"/>
    <property type="match status" value="1"/>
</dbReference>
<dbReference type="SMART" id="SM00267">
    <property type="entry name" value="GGDEF"/>
    <property type="match status" value="1"/>
</dbReference>
<reference evidence="3" key="1">
    <citation type="journal article" date="2019" name="Int. J. Syst. Evol. Microbiol.">
        <title>The Global Catalogue of Microorganisms (GCM) 10K type strain sequencing project: providing services to taxonomists for standard genome sequencing and annotation.</title>
        <authorList>
            <consortium name="The Broad Institute Genomics Platform"/>
            <consortium name="The Broad Institute Genome Sequencing Center for Infectious Disease"/>
            <person name="Wu L."/>
            <person name="Ma J."/>
        </authorList>
    </citation>
    <scope>NUCLEOTIDE SEQUENCE [LARGE SCALE GENOMIC DNA]</scope>
    <source>
        <strain evidence="3">CCUG 59778</strain>
    </source>
</reference>
<dbReference type="Proteomes" id="UP001595817">
    <property type="component" value="Unassembled WGS sequence"/>
</dbReference>